<evidence type="ECO:0008006" key="3">
    <source>
        <dbReference type="Google" id="ProtNLM"/>
    </source>
</evidence>
<dbReference type="Proteomes" id="UP001552594">
    <property type="component" value="Unassembled WGS sequence"/>
</dbReference>
<protein>
    <recommendedName>
        <fullName evidence="3">Lipoprotein</fullName>
    </recommendedName>
</protein>
<dbReference type="RefSeq" id="WP_153068778.1">
    <property type="nucleotide sequence ID" value="NZ_JBFAUK010000033.1"/>
</dbReference>
<evidence type="ECO:0000313" key="2">
    <source>
        <dbReference type="Proteomes" id="UP001552594"/>
    </source>
</evidence>
<accession>A0ABV3K5S8</accession>
<name>A0ABV3K5S8_STRON</name>
<evidence type="ECO:0000313" key="1">
    <source>
        <dbReference type="EMBL" id="MEV5510506.1"/>
    </source>
</evidence>
<dbReference type="PROSITE" id="PS51257">
    <property type="entry name" value="PROKAR_LIPOPROTEIN"/>
    <property type="match status" value="1"/>
</dbReference>
<comment type="caution">
    <text evidence="1">The sequence shown here is derived from an EMBL/GenBank/DDBJ whole genome shotgun (WGS) entry which is preliminary data.</text>
</comment>
<reference evidence="1 2" key="1">
    <citation type="submission" date="2024-06" db="EMBL/GenBank/DDBJ databases">
        <title>The Natural Products Discovery Center: Release of the First 8490 Sequenced Strains for Exploring Actinobacteria Biosynthetic Diversity.</title>
        <authorList>
            <person name="Kalkreuter E."/>
            <person name="Kautsar S.A."/>
            <person name="Yang D."/>
            <person name="Bader C.D."/>
            <person name="Teijaro C.N."/>
            <person name="Fluegel L."/>
            <person name="Davis C.M."/>
            <person name="Simpson J.R."/>
            <person name="Lauterbach L."/>
            <person name="Steele A.D."/>
            <person name="Gui C."/>
            <person name="Meng S."/>
            <person name="Li G."/>
            <person name="Viehrig K."/>
            <person name="Ye F."/>
            <person name="Su P."/>
            <person name="Kiefer A.F."/>
            <person name="Nichols A."/>
            <person name="Cepeda A.J."/>
            <person name="Yan W."/>
            <person name="Fan B."/>
            <person name="Jiang Y."/>
            <person name="Adhikari A."/>
            <person name="Zheng C.-J."/>
            <person name="Schuster L."/>
            <person name="Cowan T.M."/>
            <person name="Smanski M.J."/>
            <person name="Chevrette M.G."/>
            <person name="De Carvalho L.P.S."/>
            <person name="Shen B."/>
        </authorList>
    </citation>
    <scope>NUCLEOTIDE SEQUENCE [LARGE SCALE GENOMIC DNA]</scope>
    <source>
        <strain evidence="1 2">NPDC052347</strain>
    </source>
</reference>
<sequence>MTDRKYSAVRRRRCARLIIPFIALVGTFAVGCSDVQKLNYEPEELSVDSARSKTKSVSSQLLEMIGVKGKVTQPGPGLAKCDDEPDAKDLYIMNHPWSVYGVSNDILKQGMENLRKSLPERGWKILKDGETKSVARDPEILAENKKLRYAAHIVWMRTSASGRPMINVTVVSGCFRAPAGTDINKEY</sequence>
<dbReference type="EMBL" id="JBFAUK010000033">
    <property type="protein sequence ID" value="MEV5510506.1"/>
    <property type="molecule type" value="Genomic_DNA"/>
</dbReference>
<gene>
    <name evidence="1" type="ORF">AB0L16_29460</name>
</gene>
<proteinExistence type="predicted"/>
<organism evidence="1 2">
    <name type="scientific">Streptomyces orinoci</name>
    <name type="common">Streptoverticillium orinoci</name>
    <dbReference type="NCBI Taxonomy" id="67339"/>
    <lineage>
        <taxon>Bacteria</taxon>
        <taxon>Bacillati</taxon>
        <taxon>Actinomycetota</taxon>
        <taxon>Actinomycetes</taxon>
        <taxon>Kitasatosporales</taxon>
        <taxon>Streptomycetaceae</taxon>
        <taxon>Streptomyces</taxon>
    </lineage>
</organism>
<keyword evidence="2" id="KW-1185">Reference proteome</keyword>